<organism evidence="2 3">
    <name type="scientific">Bacillus licheniformis</name>
    <dbReference type="NCBI Taxonomy" id="1402"/>
    <lineage>
        <taxon>Bacteria</taxon>
        <taxon>Bacillati</taxon>
        <taxon>Bacillota</taxon>
        <taxon>Bacilli</taxon>
        <taxon>Bacillales</taxon>
        <taxon>Bacillaceae</taxon>
        <taxon>Bacillus</taxon>
    </lineage>
</organism>
<sequence>MIKIELINAKGEKETHTQSFINTRKFRSVLEFAAKVEDESNPLSELEQLDEMIMLVANLFDTDAVTFDTILDGVEGSKIAEVLQEIIGDVVGQKETQVQKEENRTELKKTVAKKKK</sequence>
<feature type="region of interest" description="Disordered" evidence="1">
    <location>
        <begin position="95"/>
        <end position="116"/>
    </location>
</feature>
<accession>A0AB37GM86</accession>
<dbReference type="NCBIfam" id="NF047360">
    <property type="entry name" value="tail_chap_PVL"/>
    <property type="match status" value="1"/>
</dbReference>
<reference evidence="2 3" key="1">
    <citation type="submission" date="2020-12" db="EMBL/GenBank/DDBJ databases">
        <title>FDA dAtabase for Regulatory Grade micrObial Sequences (FDA-ARGOS): Supporting development and validation of Infectious Disease Dx tests.</title>
        <authorList>
            <person name="Nelson B."/>
            <person name="Plummer A."/>
            <person name="Tallon L."/>
            <person name="Sadzewicz L."/>
            <person name="Zhao X."/>
            <person name="Boylan J."/>
            <person name="Ott S."/>
            <person name="Bowen H."/>
            <person name="Vavikolanu K."/>
            <person name="Mehta A."/>
            <person name="Aluvathingal J."/>
            <person name="Nadendla S."/>
            <person name="Myers T."/>
            <person name="Yan Y."/>
            <person name="Sichtig H."/>
        </authorList>
    </citation>
    <scope>NUCLEOTIDE SEQUENCE [LARGE SCALE GENOMIC DNA]</scope>
    <source>
        <strain evidence="2 3">FDAARGOS_923</strain>
        <plasmid evidence="2 3">unnamed2</plasmid>
    </source>
</reference>
<keyword evidence="2" id="KW-0614">Plasmid</keyword>
<geneLocation type="plasmid" evidence="2 3">
    <name>unnamed2</name>
</geneLocation>
<evidence type="ECO:0000256" key="1">
    <source>
        <dbReference type="SAM" id="MobiDB-lite"/>
    </source>
</evidence>
<dbReference type="Proteomes" id="UP000595038">
    <property type="component" value="Plasmid unnamed2"/>
</dbReference>
<proteinExistence type="predicted"/>
<evidence type="ECO:0000313" key="3">
    <source>
        <dbReference type="Proteomes" id="UP000595038"/>
    </source>
</evidence>
<dbReference type="AlphaFoldDB" id="A0AB37GM86"/>
<dbReference type="InterPro" id="IPR057006">
    <property type="entry name" value="Phage_TAC_19"/>
</dbReference>
<evidence type="ECO:0000313" key="2">
    <source>
        <dbReference type="EMBL" id="QPR70571.1"/>
    </source>
</evidence>
<feature type="compositionally biased region" description="Basic and acidic residues" evidence="1">
    <location>
        <begin position="97"/>
        <end position="109"/>
    </location>
</feature>
<dbReference type="Pfam" id="PF23857">
    <property type="entry name" value="Phage_TAC_19"/>
    <property type="match status" value="1"/>
</dbReference>
<gene>
    <name evidence="2" type="ORF">I6G80_00225</name>
</gene>
<dbReference type="RefSeq" id="WP_119954020.1">
    <property type="nucleotide sequence ID" value="NZ_CP027791.1"/>
</dbReference>
<name>A0AB37GM86_BACLI</name>
<dbReference type="EMBL" id="CP065645">
    <property type="protein sequence ID" value="QPR70571.1"/>
    <property type="molecule type" value="Genomic_DNA"/>
</dbReference>
<protein>
    <recommendedName>
        <fullName evidence="4">Phage related protein</fullName>
    </recommendedName>
</protein>
<evidence type="ECO:0008006" key="4">
    <source>
        <dbReference type="Google" id="ProtNLM"/>
    </source>
</evidence>